<feature type="domain" description="Protein NO VEIN C-terminal" evidence="1">
    <location>
        <begin position="93"/>
        <end position="158"/>
    </location>
</feature>
<gene>
    <name evidence="2" type="ORF">OMM_14144</name>
</gene>
<proteinExistence type="predicted"/>
<organism evidence="2 3">
    <name type="scientific">Candidatus Magnetoglobus multicellularis str. Araruama</name>
    <dbReference type="NCBI Taxonomy" id="890399"/>
    <lineage>
        <taxon>Bacteria</taxon>
        <taxon>Pseudomonadati</taxon>
        <taxon>Thermodesulfobacteriota</taxon>
        <taxon>Desulfobacteria</taxon>
        <taxon>Desulfobacterales</taxon>
        <taxon>Desulfobacteraceae</taxon>
        <taxon>Candidatus Magnetoglobus</taxon>
    </lineage>
</organism>
<evidence type="ECO:0000313" key="3">
    <source>
        <dbReference type="Proteomes" id="UP000189670"/>
    </source>
</evidence>
<comment type="caution">
    <text evidence="2">The sequence shown here is derived from an EMBL/GenBank/DDBJ whole genome shotgun (WGS) entry which is preliminary data.</text>
</comment>
<evidence type="ECO:0000259" key="1">
    <source>
        <dbReference type="Pfam" id="PF13020"/>
    </source>
</evidence>
<dbReference type="AlphaFoldDB" id="A0A1V1NSG3"/>
<reference evidence="3" key="1">
    <citation type="submission" date="2012-11" db="EMBL/GenBank/DDBJ databases">
        <authorList>
            <person name="Lucero-Rivera Y.E."/>
            <person name="Tovar-Ramirez D."/>
        </authorList>
    </citation>
    <scope>NUCLEOTIDE SEQUENCE [LARGE SCALE GENOMIC DNA]</scope>
    <source>
        <strain evidence="3">Araruama</strain>
    </source>
</reference>
<sequence>MPIVRLQDRNLNQLVSEVKCSDIHPINNFVLENHLEDAAFGGISGINKLRKSPYKGKISQEVLDRARLNAKNIGILGEELVNIYLETILDESISDYSWISKTNAISPYDFTIIEKDETLVNIDVKATKNCFENCIHVSFNELLCMLHEQERYDLYRIYE</sequence>
<protein>
    <recommendedName>
        <fullName evidence="1">Protein NO VEIN C-terminal domain-containing protein</fullName>
    </recommendedName>
</protein>
<dbReference type="EMBL" id="ATBP01002757">
    <property type="protein sequence ID" value="ETR65503.1"/>
    <property type="molecule type" value="Genomic_DNA"/>
</dbReference>
<feature type="non-terminal residue" evidence="2">
    <location>
        <position position="159"/>
    </location>
</feature>
<dbReference type="Proteomes" id="UP000189670">
    <property type="component" value="Unassembled WGS sequence"/>
</dbReference>
<evidence type="ECO:0000313" key="2">
    <source>
        <dbReference type="EMBL" id="ETR65503.1"/>
    </source>
</evidence>
<dbReference type="Pfam" id="PF13020">
    <property type="entry name" value="NOV_C"/>
    <property type="match status" value="1"/>
</dbReference>
<name>A0A1V1NSG3_9BACT</name>
<accession>A0A1V1NSG3</accession>
<dbReference type="InterPro" id="IPR024975">
    <property type="entry name" value="NOV_C"/>
</dbReference>